<gene>
    <name evidence="1" type="ORF">CARN7_1300</name>
</gene>
<name>E6QTE6_9ZZZZ</name>
<reference evidence="1" key="1">
    <citation type="submission" date="2009-10" db="EMBL/GenBank/DDBJ databases">
        <title>Diversity of trophic interactions inside an arsenic-rich microbial ecosystem.</title>
        <authorList>
            <person name="Bertin P.N."/>
            <person name="Heinrich-Salmeron A."/>
            <person name="Pelletier E."/>
            <person name="Goulhen-Chollet F."/>
            <person name="Arsene-Ploetze F."/>
            <person name="Gallien S."/>
            <person name="Calteau A."/>
            <person name="Vallenet D."/>
            <person name="Casiot C."/>
            <person name="Chane-Woon-Ming B."/>
            <person name="Giloteaux L."/>
            <person name="Barakat M."/>
            <person name="Bonnefoy V."/>
            <person name="Bruneel O."/>
            <person name="Chandler M."/>
            <person name="Cleiss J."/>
            <person name="Duran R."/>
            <person name="Elbaz-Poulichet F."/>
            <person name="Fonknechten N."/>
            <person name="Lauga B."/>
            <person name="Mornico D."/>
            <person name="Ortet P."/>
            <person name="Schaeffer C."/>
            <person name="Siguier P."/>
            <person name="Alexander Thil Smith A."/>
            <person name="Van Dorsselaer A."/>
            <person name="Weissenbach J."/>
            <person name="Medigue C."/>
            <person name="Le Paslier D."/>
        </authorList>
    </citation>
    <scope>NUCLEOTIDE SEQUENCE</scope>
</reference>
<evidence type="ECO:0000313" key="1">
    <source>
        <dbReference type="EMBL" id="CBI10518.1"/>
    </source>
</evidence>
<dbReference type="EMBL" id="CABR01000087">
    <property type="protein sequence ID" value="CBI10518.1"/>
    <property type="molecule type" value="Genomic_DNA"/>
</dbReference>
<protein>
    <submittedName>
        <fullName evidence="1">Uncharacterized protein</fullName>
    </submittedName>
</protein>
<dbReference type="AlphaFoldDB" id="E6QTE6"/>
<proteinExistence type="predicted"/>
<organism evidence="1">
    <name type="scientific">mine drainage metagenome</name>
    <dbReference type="NCBI Taxonomy" id="410659"/>
    <lineage>
        <taxon>unclassified sequences</taxon>
        <taxon>metagenomes</taxon>
        <taxon>ecological metagenomes</taxon>
    </lineage>
</organism>
<accession>E6QTE6</accession>
<comment type="caution">
    <text evidence="1">The sequence shown here is derived from an EMBL/GenBank/DDBJ whole genome shotgun (WGS) entry which is preliminary data.</text>
</comment>
<sequence length="96" mass="10964">MARQMTRRFFGLSEAYRERCASNKPESRKLDTSAHTGSQGRLMDFLSLIYRYVISHCGKQNFAIQNLGHACFVPIQRQSKNFQNTPKGVESRGLPP</sequence>